<dbReference type="EMBL" id="CP035631">
    <property type="protein sequence ID" value="WFF41912.1"/>
    <property type="molecule type" value="Genomic_DNA"/>
</dbReference>
<feature type="coiled-coil region" evidence="1">
    <location>
        <begin position="343"/>
        <end position="370"/>
    </location>
</feature>
<dbReference type="SUPFAM" id="SSF53067">
    <property type="entry name" value="Actin-like ATPase domain"/>
    <property type="match status" value="1"/>
</dbReference>
<dbReference type="InterPro" id="IPR043129">
    <property type="entry name" value="ATPase_NBD"/>
</dbReference>
<feature type="domain" description="GspL cytoplasmic actin-ATPase-like" evidence="3">
    <location>
        <begin position="52"/>
        <end position="155"/>
    </location>
</feature>
<sequence>MRRPGRPARAAARLLVAPRERLAPGDDTLACIDWCLEGATPQTLSAASPPEAWQALTRLAVTHPVTLLLPADAVSHFHLAAPRGLKRREWPLLLETVTSDAVDQLHLHPLQRGRGHLELIALPSAELAAWHAWAQRLGLAPAGWSCAFLALPRPATPDQVTLLDDGSHRLCQGLAPPAAPGAPETVQWLAWPRDWPLPPAWRECDCQVVDGAIEPNGDTGQPRQCDDHRGDGDDDAEREDDRNAGGEAAAEQARRCSLTWLAASPPAALPFADTSGPRWPGATWRPPRRTRWLAGSIALLALLDASLWLATTWRAEAAAGQQQAAALAARFTMATPADAQAALARREAAIEALAQRNRQLSEALAQATAQLAATPWQLSRLAVNGNQATLSWRYPEPPAPVVVTRARQRLAALGEPQWQPGPGELSLALTLSANALEPSP</sequence>
<proteinExistence type="predicted"/>
<dbReference type="InterPro" id="IPR024230">
    <property type="entry name" value="GspL_cyto_dom"/>
</dbReference>
<evidence type="ECO:0000313" key="4">
    <source>
        <dbReference type="EMBL" id="WFF41912.1"/>
    </source>
</evidence>
<keyword evidence="5" id="KW-1185">Reference proteome</keyword>
<dbReference type="Gene3D" id="3.30.420.380">
    <property type="match status" value="1"/>
</dbReference>
<evidence type="ECO:0000259" key="3">
    <source>
        <dbReference type="Pfam" id="PF05134"/>
    </source>
</evidence>
<feature type="region of interest" description="Disordered" evidence="2">
    <location>
        <begin position="212"/>
        <end position="250"/>
    </location>
</feature>
<reference evidence="4 5" key="1">
    <citation type="submission" date="2019-01" db="EMBL/GenBank/DDBJ databases">
        <title>Genome sequence of Salinicola endophyticus REST5.</title>
        <authorList>
            <person name="Nascimento F.X."/>
        </authorList>
    </citation>
    <scope>NUCLEOTIDE SEQUENCE [LARGE SCALE GENOMIC DNA]</scope>
    <source>
        <strain evidence="4 5">REST5</strain>
    </source>
</reference>
<accession>A0ABY8FGG6</accession>
<dbReference type="Proteomes" id="UP001321526">
    <property type="component" value="Chromosome"/>
</dbReference>
<evidence type="ECO:0000256" key="2">
    <source>
        <dbReference type="SAM" id="MobiDB-lite"/>
    </source>
</evidence>
<dbReference type="Pfam" id="PF05134">
    <property type="entry name" value="T2SSL"/>
    <property type="match status" value="1"/>
</dbReference>
<organism evidence="4 5">
    <name type="scientific">Salinicola endophyticus</name>
    <dbReference type="NCBI Taxonomy" id="1949083"/>
    <lineage>
        <taxon>Bacteria</taxon>
        <taxon>Pseudomonadati</taxon>
        <taxon>Pseudomonadota</taxon>
        <taxon>Gammaproteobacteria</taxon>
        <taxon>Oceanospirillales</taxon>
        <taxon>Halomonadaceae</taxon>
        <taxon>Salinicola</taxon>
    </lineage>
</organism>
<evidence type="ECO:0000313" key="5">
    <source>
        <dbReference type="Proteomes" id="UP001321526"/>
    </source>
</evidence>
<dbReference type="RefSeq" id="WP_282234842.1">
    <property type="nucleotide sequence ID" value="NZ_CP035631.1"/>
</dbReference>
<gene>
    <name evidence="4" type="ORF">EVC62_10570</name>
</gene>
<name>A0ABY8FGG6_9GAMM</name>
<keyword evidence="1" id="KW-0175">Coiled coil</keyword>
<evidence type="ECO:0000256" key="1">
    <source>
        <dbReference type="SAM" id="Coils"/>
    </source>
</evidence>
<protein>
    <recommendedName>
        <fullName evidence="3">GspL cytoplasmic actin-ATPase-like domain-containing protein</fullName>
    </recommendedName>
</protein>